<feature type="region of interest" description="Disordered" evidence="3">
    <location>
        <begin position="159"/>
        <end position="207"/>
    </location>
</feature>
<dbReference type="KEGG" id="olu:OSTLU_28928"/>
<dbReference type="CDD" id="cd18096">
    <property type="entry name" value="SpoU-like"/>
    <property type="match status" value="1"/>
</dbReference>
<dbReference type="Gramene" id="ABO94148">
    <property type="protein sequence ID" value="ABO94148"/>
    <property type="gene ID" value="OSTLU_28928"/>
</dbReference>
<protein>
    <recommendedName>
        <fullName evidence="4">tRNA/rRNA methyltransferase SpoU type domain-containing protein</fullName>
    </recommendedName>
</protein>
<evidence type="ECO:0000259" key="4">
    <source>
        <dbReference type="Pfam" id="PF00588"/>
    </source>
</evidence>
<keyword evidence="1" id="KW-0489">Methyltransferase</keyword>
<dbReference type="Pfam" id="PF00588">
    <property type="entry name" value="SpoU_methylase"/>
    <property type="match status" value="1"/>
</dbReference>
<dbReference type="EMBL" id="CP000581">
    <property type="protein sequence ID" value="ABO94148.1"/>
    <property type="molecule type" value="Genomic_DNA"/>
</dbReference>
<dbReference type="OMA" id="YQHVRHH"/>
<dbReference type="RefSeq" id="XP_001415856.1">
    <property type="nucleotide sequence ID" value="XM_001415819.1"/>
</dbReference>
<evidence type="ECO:0000256" key="1">
    <source>
        <dbReference type="ARBA" id="ARBA00022603"/>
    </source>
</evidence>
<name>A4RR86_OSTLU</name>
<keyword evidence="6" id="KW-1185">Reference proteome</keyword>
<dbReference type="SUPFAM" id="SSF75217">
    <property type="entry name" value="alpha/beta knot"/>
    <property type="match status" value="1"/>
</dbReference>
<dbReference type="eggNOG" id="KOG0838">
    <property type="taxonomic scope" value="Eukaryota"/>
</dbReference>
<dbReference type="PANTHER" id="PTHR43191">
    <property type="entry name" value="RRNA METHYLTRANSFERASE 3"/>
    <property type="match status" value="1"/>
</dbReference>
<proteinExistence type="predicted"/>
<feature type="compositionally biased region" description="Basic and acidic residues" evidence="3">
    <location>
        <begin position="189"/>
        <end position="200"/>
    </location>
</feature>
<dbReference type="InterPro" id="IPR001537">
    <property type="entry name" value="SpoU_MeTrfase"/>
</dbReference>
<dbReference type="GO" id="GO:0008173">
    <property type="term" value="F:RNA methyltransferase activity"/>
    <property type="evidence" value="ECO:0007669"/>
    <property type="project" value="InterPro"/>
</dbReference>
<dbReference type="GO" id="GO:0003723">
    <property type="term" value="F:RNA binding"/>
    <property type="evidence" value="ECO:0007669"/>
    <property type="project" value="InterPro"/>
</dbReference>
<dbReference type="OrthoDB" id="270651at2759"/>
<evidence type="ECO:0000313" key="6">
    <source>
        <dbReference type="Proteomes" id="UP000001568"/>
    </source>
</evidence>
<dbReference type="GeneID" id="4999650"/>
<dbReference type="Proteomes" id="UP000001568">
    <property type="component" value="Chromosome 1"/>
</dbReference>
<dbReference type="InterPro" id="IPR029026">
    <property type="entry name" value="tRNA_m1G_MTases_N"/>
</dbReference>
<dbReference type="HOGENOM" id="CLU_094787_1_0_1"/>
<sequence length="207" mass="22749">MYFLAHNVAKKHNIGTMARCCTAFGVKSLVLIGSRQFNTFGSHGADGHVHFEHFDSLEEAREKLKGERGCTQILGVEIVDDARAIESHPFTGNTAFIMGNEGHGMTEAQKAICDGFVYIPQYGPGTASLNVSVAASIVMHHFASWAGYEERSREGEKFIVAERPQRTRKRGEVGESPEQVRARRAAARALDKEQETRGEDAIADADI</sequence>
<feature type="compositionally biased region" description="Basic and acidic residues" evidence="3">
    <location>
        <begin position="159"/>
        <end position="181"/>
    </location>
</feature>
<dbReference type="InterPro" id="IPR051259">
    <property type="entry name" value="rRNA_Methyltransferase"/>
</dbReference>
<dbReference type="GO" id="GO:0032259">
    <property type="term" value="P:methylation"/>
    <property type="evidence" value="ECO:0007669"/>
    <property type="project" value="UniProtKB-KW"/>
</dbReference>
<dbReference type="GO" id="GO:0006396">
    <property type="term" value="P:RNA processing"/>
    <property type="evidence" value="ECO:0007669"/>
    <property type="project" value="InterPro"/>
</dbReference>
<evidence type="ECO:0000313" key="5">
    <source>
        <dbReference type="EMBL" id="ABO94148.1"/>
    </source>
</evidence>
<evidence type="ECO:0000256" key="3">
    <source>
        <dbReference type="SAM" id="MobiDB-lite"/>
    </source>
</evidence>
<reference evidence="5 6" key="1">
    <citation type="journal article" date="2007" name="Proc. Natl. Acad. Sci. U.S.A.">
        <title>The tiny eukaryote Ostreococcus provides genomic insights into the paradox of plankton speciation.</title>
        <authorList>
            <person name="Palenik B."/>
            <person name="Grimwood J."/>
            <person name="Aerts A."/>
            <person name="Rouze P."/>
            <person name="Salamov A."/>
            <person name="Putnam N."/>
            <person name="Dupont C."/>
            <person name="Jorgensen R."/>
            <person name="Derelle E."/>
            <person name="Rombauts S."/>
            <person name="Zhou K."/>
            <person name="Otillar R."/>
            <person name="Merchant S.S."/>
            <person name="Podell S."/>
            <person name="Gaasterland T."/>
            <person name="Napoli C."/>
            <person name="Gendler K."/>
            <person name="Manuell A."/>
            <person name="Tai V."/>
            <person name="Vallon O."/>
            <person name="Piganeau G."/>
            <person name="Jancek S."/>
            <person name="Heijde M."/>
            <person name="Jabbari K."/>
            <person name="Bowler C."/>
            <person name="Lohr M."/>
            <person name="Robbens S."/>
            <person name="Werner G."/>
            <person name="Dubchak I."/>
            <person name="Pazour G.J."/>
            <person name="Ren Q."/>
            <person name="Paulsen I."/>
            <person name="Delwiche C."/>
            <person name="Schmutz J."/>
            <person name="Rokhsar D."/>
            <person name="Van de Peer Y."/>
            <person name="Moreau H."/>
            <person name="Grigoriev I.V."/>
        </authorList>
    </citation>
    <scope>NUCLEOTIDE SEQUENCE [LARGE SCALE GENOMIC DNA]</scope>
    <source>
        <strain evidence="5 6">CCE9901</strain>
    </source>
</reference>
<feature type="domain" description="tRNA/rRNA methyltransferase SpoU type" evidence="4">
    <location>
        <begin position="3"/>
        <end position="140"/>
    </location>
</feature>
<keyword evidence="2" id="KW-0808">Transferase</keyword>
<organism evidence="5 6">
    <name type="scientific">Ostreococcus lucimarinus (strain CCE9901)</name>
    <dbReference type="NCBI Taxonomy" id="436017"/>
    <lineage>
        <taxon>Eukaryota</taxon>
        <taxon>Viridiplantae</taxon>
        <taxon>Chlorophyta</taxon>
        <taxon>Mamiellophyceae</taxon>
        <taxon>Mamiellales</taxon>
        <taxon>Bathycoccaceae</taxon>
        <taxon>Ostreococcus</taxon>
    </lineage>
</organism>
<evidence type="ECO:0000256" key="2">
    <source>
        <dbReference type="ARBA" id="ARBA00022679"/>
    </source>
</evidence>
<accession>A4RR86</accession>
<dbReference type="InterPro" id="IPR029028">
    <property type="entry name" value="Alpha/beta_knot_MTases"/>
</dbReference>
<dbReference type="PANTHER" id="PTHR43191:SF7">
    <property type="entry name" value="OBP33PEP LIKE PROTEIN"/>
    <property type="match status" value="1"/>
</dbReference>
<dbReference type="AlphaFoldDB" id="A4RR86"/>
<gene>
    <name evidence="5" type="ORF">OSTLU_28928</name>
</gene>
<dbReference type="STRING" id="436017.A4RR86"/>
<dbReference type="Gene3D" id="3.40.1280.10">
    <property type="match status" value="1"/>
</dbReference>